<evidence type="ECO:0000256" key="16">
    <source>
        <dbReference type="SAM" id="MobiDB-lite"/>
    </source>
</evidence>
<comment type="catalytic activity">
    <reaction evidence="12">
        <text>Couples ATP hydrolysis with the unwinding of duplex DNA by translocating in the 3'-5' direction.</text>
        <dbReference type="EC" id="5.6.2.4"/>
    </reaction>
</comment>
<dbReference type="Proteomes" id="UP000442535">
    <property type="component" value="Unassembled WGS sequence"/>
</dbReference>
<dbReference type="InterPro" id="IPR013986">
    <property type="entry name" value="DExx_box_DNA_helicase_dom_sf"/>
</dbReference>
<evidence type="ECO:0000256" key="12">
    <source>
        <dbReference type="ARBA" id="ARBA00034617"/>
    </source>
</evidence>
<dbReference type="InterPro" id="IPR027417">
    <property type="entry name" value="P-loop_NTPase"/>
</dbReference>
<dbReference type="GO" id="GO:0003677">
    <property type="term" value="F:DNA binding"/>
    <property type="evidence" value="ECO:0007669"/>
    <property type="project" value="UniProtKB-KW"/>
</dbReference>
<feature type="binding site" evidence="15">
    <location>
        <begin position="75"/>
        <end position="82"/>
    </location>
    <ligand>
        <name>ATP</name>
        <dbReference type="ChEBI" id="CHEBI:30616"/>
    </ligand>
</feature>
<dbReference type="GO" id="GO:0004527">
    <property type="term" value="F:exonuclease activity"/>
    <property type="evidence" value="ECO:0007669"/>
    <property type="project" value="UniProtKB-KW"/>
</dbReference>
<dbReference type="GO" id="GO:0005524">
    <property type="term" value="F:ATP binding"/>
    <property type="evidence" value="ECO:0007669"/>
    <property type="project" value="UniProtKB-UniRule"/>
</dbReference>
<keyword evidence="4" id="KW-0227">DNA damage</keyword>
<dbReference type="PROSITE" id="PS51217">
    <property type="entry name" value="UVRD_HELICASE_CTER"/>
    <property type="match status" value="1"/>
</dbReference>
<evidence type="ECO:0000313" key="20">
    <source>
        <dbReference type="Proteomes" id="UP000442535"/>
    </source>
</evidence>
<keyword evidence="20" id="KW-1185">Reference proteome</keyword>
<dbReference type="Pfam" id="PF13361">
    <property type="entry name" value="UvrD_C"/>
    <property type="match status" value="1"/>
</dbReference>
<dbReference type="CDD" id="cd17932">
    <property type="entry name" value="DEXQc_UvrD"/>
    <property type="match status" value="1"/>
</dbReference>
<evidence type="ECO:0000256" key="10">
    <source>
        <dbReference type="ARBA" id="ARBA00023204"/>
    </source>
</evidence>
<name>A0A7K0K1S9_9ACTO</name>
<dbReference type="InterPro" id="IPR014017">
    <property type="entry name" value="DNA_helicase_UvrD-like_C"/>
</dbReference>
<dbReference type="Gene3D" id="1.10.10.160">
    <property type="match status" value="1"/>
</dbReference>
<keyword evidence="11" id="KW-0413">Isomerase</keyword>
<dbReference type="GO" id="GO:0043138">
    <property type="term" value="F:3'-5' DNA helicase activity"/>
    <property type="evidence" value="ECO:0007669"/>
    <property type="project" value="UniProtKB-EC"/>
</dbReference>
<evidence type="ECO:0000259" key="17">
    <source>
        <dbReference type="PROSITE" id="PS51198"/>
    </source>
</evidence>
<evidence type="ECO:0000256" key="13">
    <source>
        <dbReference type="ARBA" id="ARBA00034808"/>
    </source>
</evidence>
<dbReference type="AlphaFoldDB" id="A0A7K0K1S9"/>
<dbReference type="GO" id="GO:0033202">
    <property type="term" value="C:DNA helicase complex"/>
    <property type="evidence" value="ECO:0007669"/>
    <property type="project" value="TreeGrafter"/>
</dbReference>
<keyword evidence="6 15" id="KW-0347">Helicase</keyword>
<dbReference type="GO" id="GO:0005829">
    <property type="term" value="C:cytosol"/>
    <property type="evidence" value="ECO:0007669"/>
    <property type="project" value="TreeGrafter"/>
</dbReference>
<evidence type="ECO:0000256" key="5">
    <source>
        <dbReference type="ARBA" id="ARBA00022801"/>
    </source>
</evidence>
<dbReference type="InterPro" id="IPR038726">
    <property type="entry name" value="PDDEXK_AddAB-type"/>
</dbReference>
<sequence length="1191" mass="133043">MGEHRHFEPGGAGEMNGMKQNPKDLGQNQSATQKEEEMEELFTPAEVAELSGAMPPTEEQEAVIAAPLGQVLVIAGAGSGKTETIANRLVYWIVNAGIPPENALGLTFTRKAAGEMSARFMKRLDALAETMENSLKGESNLKKYQPKFITLQERGITPEVLRHPVTSSTYDSYASALLGEFGALLGRESGYAMITDAARFQIMSDVVETYPLPLTEKAQGERTEDIVKSLLKLSGDANAHLVDLDNMEDFYKNQTARAKAIRANEWDDLSFQAKNELAGILTTMSFGTTAVGALRAFEARKRELLAADFSDQTRQTVKLVETLPKVGETQRDRYRMVFLDEFQDTSVAQMRYLAALFADHAVTAVGDPNQSIYGWRGASAASMEDFASKFASDLKNYEVLSLSTSWRNGKKILEAANRISEEIAKATRPGRRPEGKWEQDPDALLVKPLSPRPDAPDGFVHAARTKTDTDQAKVLVGFFRKWLEERRQIRADFEAQLRRAKARNDDTPKLSLPTAAVLCRGRSAIPAIASAFEDAGIPYQTRGLEGILSDPGVKLVRATMMVCANPDNSGSLLTLLDRYKIGLEDLKAIGRNRQGLSVYQVIMEGGVEVSPEVRWRLGELRSLLLKLRDNLAFATPLALARMIHRLLGLDIEAQLPSSPLNPAAFSEFLGMIRDFQRTPGASLQGFLSWLEAGESEEASFAELEMDVNEACVQILTIHAAKGLEWDYVAIPNLNDNVFPSSKQQMWLTQRDVLPYPLRSDRDYLPDYQLETFQGIGKKGQPLKKTLAGQYKEDKKLYSLKEEARLAYVAFTRAKTHLLLTSCWFERRNKTKRSPSPFFLIEQSVHNHIFEGHCAICEGRSDDSAKTSEGSLLDWVEDDSLPPTRCLEIDKDETNPNLAYFEGAVWPSPAAIEHREDLKRSVEIVEASKPQTKGGSGVLARRLDKLLNVKSSRLEPSELFNRVSATGMAKLGGEGEAYMLQKLRPLPQEPSDWARLGTIFHAWAENQLDADQLDIESAVESRLPDRQKKMLREWKQRFRDLELLRNKRNLAVESEGNLIVGRDNPVVLKLRMDAVFEDLEDGKIWIVDWKTGTKPQPEMYSQWVHQLGIYRLFWCQSHPETKPENVVCAYIFLSQADPPQQVLTLEDICAHLGLEDYTLDFLEKNLAAAEATASEVLAMLGQGAGEGRHIRD</sequence>
<dbReference type="GO" id="GO:0000725">
    <property type="term" value="P:recombinational repair"/>
    <property type="evidence" value="ECO:0007669"/>
    <property type="project" value="TreeGrafter"/>
</dbReference>
<proteinExistence type="inferred from homology"/>
<evidence type="ECO:0000259" key="18">
    <source>
        <dbReference type="PROSITE" id="PS51217"/>
    </source>
</evidence>
<reference evidence="19 20" key="1">
    <citation type="submission" date="2019-08" db="EMBL/GenBank/DDBJ databases">
        <title>In-depth cultivation of the pig gut microbiome towards novel bacterial diversity and tailored functional studies.</title>
        <authorList>
            <person name="Wylensek D."/>
            <person name="Hitch T.C.A."/>
            <person name="Clavel T."/>
        </authorList>
    </citation>
    <scope>NUCLEOTIDE SEQUENCE [LARGE SCALE GENOMIC DNA]</scope>
    <source>
        <strain evidence="19 20">RF-GAM-744-WT-7</strain>
    </source>
</reference>
<dbReference type="InterPro" id="IPR011335">
    <property type="entry name" value="Restrct_endonuc-II-like"/>
</dbReference>
<dbReference type="PANTHER" id="PTHR11070">
    <property type="entry name" value="UVRD / RECB / PCRA DNA HELICASE FAMILY MEMBER"/>
    <property type="match status" value="1"/>
</dbReference>
<protein>
    <recommendedName>
        <fullName evidence="13">DNA 3'-5' helicase</fullName>
        <ecNumber evidence="13">5.6.2.4</ecNumber>
    </recommendedName>
</protein>
<evidence type="ECO:0000256" key="11">
    <source>
        <dbReference type="ARBA" id="ARBA00023235"/>
    </source>
</evidence>
<dbReference type="SUPFAM" id="SSF52540">
    <property type="entry name" value="P-loop containing nucleoside triphosphate hydrolases"/>
    <property type="match status" value="1"/>
</dbReference>
<dbReference type="EC" id="5.6.2.4" evidence="13"/>
<dbReference type="PANTHER" id="PTHR11070:SF55">
    <property type="entry name" value="DNA 3'-5' HELICASE"/>
    <property type="match status" value="1"/>
</dbReference>
<feature type="domain" description="UvrD-like helicase ATP-binding" evidence="17">
    <location>
        <begin position="54"/>
        <end position="409"/>
    </location>
</feature>
<feature type="domain" description="UvrD-like helicase C-terminal" evidence="18">
    <location>
        <begin position="410"/>
        <end position="722"/>
    </location>
</feature>
<dbReference type="InterPro" id="IPR011604">
    <property type="entry name" value="PDDEXK-like_dom_sf"/>
</dbReference>
<evidence type="ECO:0000256" key="3">
    <source>
        <dbReference type="ARBA" id="ARBA00022741"/>
    </source>
</evidence>
<evidence type="ECO:0000256" key="15">
    <source>
        <dbReference type="PROSITE-ProRule" id="PRU00560"/>
    </source>
</evidence>
<dbReference type="InterPro" id="IPR014016">
    <property type="entry name" value="UvrD-like_ATP-bd"/>
</dbReference>
<evidence type="ECO:0000256" key="9">
    <source>
        <dbReference type="ARBA" id="ARBA00023125"/>
    </source>
</evidence>
<dbReference type="SUPFAM" id="SSF52980">
    <property type="entry name" value="Restriction endonuclease-like"/>
    <property type="match status" value="1"/>
</dbReference>
<organism evidence="19 20">
    <name type="scientific">Mobiluncus porci</name>
    <dbReference type="NCBI Taxonomy" id="2652278"/>
    <lineage>
        <taxon>Bacteria</taxon>
        <taxon>Bacillati</taxon>
        <taxon>Actinomycetota</taxon>
        <taxon>Actinomycetes</taxon>
        <taxon>Actinomycetales</taxon>
        <taxon>Actinomycetaceae</taxon>
        <taxon>Mobiluncus</taxon>
    </lineage>
</organism>
<comment type="similarity">
    <text evidence="1">Belongs to the helicase family. UvrD subfamily.</text>
</comment>
<evidence type="ECO:0000256" key="8">
    <source>
        <dbReference type="ARBA" id="ARBA00022840"/>
    </source>
</evidence>
<keyword evidence="9" id="KW-0238">DNA-binding</keyword>
<dbReference type="Gene3D" id="3.40.50.300">
    <property type="entry name" value="P-loop containing nucleotide triphosphate hydrolases"/>
    <property type="match status" value="3"/>
</dbReference>
<dbReference type="EMBL" id="VUMY01000005">
    <property type="protein sequence ID" value="MST49384.1"/>
    <property type="molecule type" value="Genomic_DNA"/>
</dbReference>
<dbReference type="PROSITE" id="PS51198">
    <property type="entry name" value="UVRD_HELICASE_ATP_BIND"/>
    <property type="match status" value="1"/>
</dbReference>
<keyword evidence="5 15" id="KW-0378">Hydrolase</keyword>
<accession>A0A7K0K1S9</accession>
<evidence type="ECO:0000256" key="2">
    <source>
        <dbReference type="ARBA" id="ARBA00022722"/>
    </source>
</evidence>
<evidence type="ECO:0000256" key="7">
    <source>
        <dbReference type="ARBA" id="ARBA00022839"/>
    </source>
</evidence>
<evidence type="ECO:0000256" key="1">
    <source>
        <dbReference type="ARBA" id="ARBA00009922"/>
    </source>
</evidence>
<feature type="region of interest" description="Disordered" evidence="16">
    <location>
        <begin position="1"/>
        <end position="40"/>
    </location>
</feature>
<evidence type="ECO:0000256" key="6">
    <source>
        <dbReference type="ARBA" id="ARBA00022806"/>
    </source>
</evidence>
<keyword evidence="8 15" id="KW-0067">ATP-binding</keyword>
<dbReference type="Gene3D" id="3.90.320.10">
    <property type="match status" value="1"/>
</dbReference>
<dbReference type="Pfam" id="PF12705">
    <property type="entry name" value="PDDEXK_1"/>
    <property type="match status" value="1"/>
</dbReference>
<dbReference type="Gene3D" id="1.10.486.10">
    <property type="entry name" value="PCRA, domain 4"/>
    <property type="match status" value="1"/>
</dbReference>
<comment type="caution">
    <text evidence="19">The sequence shown here is derived from an EMBL/GenBank/DDBJ whole genome shotgun (WGS) entry which is preliminary data.</text>
</comment>
<keyword evidence="7" id="KW-0269">Exonuclease</keyword>
<dbReference type="InterPro" id="IPR000212">
    <property type="entry name" value="DNA_helicase_UvrD/REP"/>
</dbReference>
<evidence type="ECO:0000256" key="14">
    <source>
        <dbReference type="ARBA" id="ARBA00048988"/>
    </source>
</evidence>
<dbReference type="Pfam" id="PF00580">
    <property type="entry name" value="UvrD-helicase"/>
    <property type="match status" value="1"/>
</dbReference>
<gene>
    <name evidence="19" type="ORF">FYJ63_03895</name>
</gene>
<evidence type="ECO:0000256" key="4">
    <source>
        <dbReference type="ARBA" id="ARBA00022763"/>
    </source>
</evidence>
<keyword evidence="10" id="KW-0234">DNA repair</keyword>
<keyword evidence="3 15" id="KW-0547">Nucleotide-binding</keyword>
<evidence type="ECO:0000313" key="19">
    <source>
        <dbReference type="EMBL" id="MST49384.1"/>
    </source>
</evidence>
<comment type="catalytic activity">
    <reaction evidence="14">
        <text>ATP + H2O = ADP + phosphate + H(+)</text>
        <dbReference type="Rhea" id="RHEA:13065"/>
        <dbReference type="ChEBI" id="CHEBI:15377"/>
        <dbReference type="ChEBI" id="CHEBI:15378"/>
        <dbReference type="ChEBI" id="CHEBI:30616"/>
        <dbReference type="ChEBI" id="CHEBI:43474"/>
        <dbReference type="ChEBI" id="CHEBI:456216"/>
        <dbReference type="EC" id="5.6.2.4"/>
    </reaction>
</comment>
<keyword evidence="2" id="KW-0540">Nuclease</keyword>